<dbReference type="Pfam" id="PF03184">
    <property type="entry name" value="DDE_1"/>
    <property type="match status" value="1"/>
</dbReference>
<dbReference type="OrthoDB" id="89292at2759"/>
<accession>A0A9J6GLK0</accession>
<reference evidence="2 3" key="1">
    <citation type="journal article" date="2020" name="Cell">
        <title>Large-Scale Comparative Analyses of Tick Genomes Elucidate Their Genetic Diversity and Vector Capacities.</title>
        <authorList>
            <consortium name="Tick Genome and Microbiome Consortium (TIGMIC)"/>
            <person name="Jia N."/>
            <person name="Wang J."/>
            <person name="Shi W."/>
            <person name="Du L."/>
            <person name="Sun Y."/>
            <person name="Zhan W."/>
            <person name="Jiang J.F."/>
            <person name="Wang Q."/>
            <person name="Zhang B."/>
            <person name="Ji P."/>
            <person name="Bell-Sakyi L."/>
            <person name="Cui X.M."/>
            <person name="Yuan T.T."/>
            <person name="Jiang B.G."/>
            <person name="Yang W.F."/>
            <person name="Lam T.T."/>
            <person name="Chang Q.C."/>
            <person name="Ding S.J."/>
            <person name="Wang X.J."/>
            <person name="Zhu J.G."/>
            <person name="Ruan X.D."/>
            <person name="Zhao L."/>
            <person name="Wei J.T."/>
            <person name="Ye R.Z."/>
            <person name="Que T.C."/>
            <person name="Du C.H."/>
            <person name="Zhou Y.H."/>
            <person name="Cheng J.X."/>
            <person name="Dai P.F."/>
            <person name="Guo W.B."/>
            <person name="Han X.H."/>
            <person name="Huang E.J."/>
            <person name="Li L.F."/>
            <person name="Wei W."/>
            <person name="Gao Y.C."/>
            <person name="Liu J.Z."/>
            <person name="Shao H.Z."/>
            <person name="Wang X."/>
            <person name="Wang C.C."/>
            <person name="Yang T.C."/>
            <person name="Huo Q.B."/>
            <person name="Li W."/>
            <person name="Chen H.Y."/>
            <person name="Chen S.E."/>
            <person name="Zhou L.G."/>
            <person name="Ni X.B."/>
            <person name="Tian J.H."/>
            <person name="Sheng Y."/>
            <person name="Liu T."/>
            <person name="Pan Y.S."/>
            <person name="Xia L.Y."/>
            <person name="Li J."/>
            <person name="Zhao F."/>
            <person name="Cao W.C."/>
        </authorList>
    </citation>
    <scope>NUCLEOTIDE SEQUENCE [LARGE SCALE GENOMIC DNA]</scope>
    <source>
        <strain evidence="2">HaeL-2018</strain>
    </source>
</reference>
<dbReference type="InterPro" id="IPR004875">
    <property type="entry name" value="DDE_SF_endonuclease_dom"/>
</dbReference>
<feature type="domain" description="DDE-1" evidence="1">
    <location>
        <begin position="9"/>
        <end position="53"/>
    </location>
</feature>
<comment type="caution">
    <text evidence="2">The sequence shown here is derived from an EMBL/GenBank/DDBJ whole genome shotgun (WGS) entry which is preliminary data.</text>
</comment>
<dbReference type="EMBL" id="JABSTR010000007">
    <property type="protein sequence ID" value="KAH9375076.1"/>
    <property type="molecule type" value="Genomic_DNA"/>
</dbReference>
<dbReference type="Proteomes" id="UP000821853">
    <property type="component" value="Chromosome 5"/>
</dbReference>
<name>A0A9J6GLK0_HAELO</name>
<evidence type="ECO:0000313" key="2">
    <source>
        <dbReference type="EMBL" id="KAH9375076.1"/>
    </source>
</evidence>
<evidence type="ECO:0000259" key="1">
    <source>
        <dbReference type="Pfam" id="PF03184"/>
    </source>
</evidence>
<proteinExistence type="predicted"/>
<sequence>MNGCNWRVLFVIGKSKNPRYFWSYVPVLYRHNAKGWMTRDLFAEWLSEIGRDMQRQGRRGAMTSAEMIYFVRMKMMTLRNCARARASFINCGARPIPGIGHE</sequence>
<gene>
    <name evidence="2" type="ORF">HPB48_012591</name>
</gene>
<dbReference type="AlphaFoldDB" id="A0A9J6GLK0"/>
<dbReference type="VEuPathDB" id="VectorBase:HLOH_061088"/>
<organism evidence="2 3">
    <name type="scientific">Haemaphysalis longicornis</name>
    <name type="common">Bush tick</name>
    <dbReference type="NCBI Taxonomy" id="44386"/>
    <lineage>
        <taxon>Eukaryota</taxon>
        <taxon>Metazoa</taxon>
        <taxon>Ecdysozoa</taxon>
        <taxon>Arthropoda</taxon>
        <taxon>Chelicerata</taxon>
        <taxon>Arachnida</taxon>
        <taxon>Acari</taxon>
        <taxon>Parasitiformes</taxon>
        <taxon>Ixodida</taxon>
        <taxon>Ixodoidea</taxon>
        <taxon>Ixodidae</taxon>
        <taxon>Haemaphysalinae</taxon>
        <taxon>Haemaphysalis</taxon>
    </lineage>
</organism>
<keyword evidence="3" id="KW-1185">Reference proteome</keyword>
<protein>
    <recommendedName>
        <fullName evidence="1">DDE-1 domain-containing protein</fullName>
    </recommendedName>
</protein>
<dbReference type="GO" id="GO:0003676">
    <property type="term" value="F:nucleic acid binding"/>
    <property type="evidence" value="ECO:0007669"/>
    <property type="project" value="InterPro"/>
</dbReference>
<evidence type="ECO:0000313" key="3">
    <source>
        <dbReference type="Proteomes" id="UP000821853"/>
    </source>
</evidence>